<protein>
    <submittedName>
        <fullName evidence="6">Putative deleted in malignant brain tumors 1 protein-like</fullName>
    </submittedName>
</protein>
<evidence type="ECO:0000256" key="2">
    <source>
        <dbReference type="ARBA" id="ARBA00023157"/>
    </source>
</evidence>
<dbReference type="FunFam" id="3.10.250.10:FF:000001">
    <property type="entry name" value="Lysyl oxidase 4 isoform X1"/>
    <property type="match status" value="1"/>
</dbReference>
<reference evidence="6 7" key="1">
    <citation type="journal article" date="2017" name="PLoS Biol.">
        <title>The sea cucumber genome provides insights into morphological evolution and visceral regeneration.</title>
        <authorList>
            <person name="Zhang X."/>
            <person name="Sun L."/>
            <person name="Yuan J."/>
            <person name="Sun Y."/>
            <person name="Gao Y."/>
            <person name="Zhang L."/>
            <person name="Li S."/>
            <person name="Dai H."/>
            <person name="Hamel J.F."/>
            <person name="Liu C."/>
            <person name="Yu Y."/>
            <person name="Liu S."/>
            <person name="Lin W."/>
            <person name="Guo K."/>
            <person name="Jin S."/>
            <person name="Xu P."/>
            <person name="Storey K.B."/>
            <person name="Huan P."/>
            <person name="Zhang T."/>
            <person name="Zhou Y."/>
            <person name="Zhang J."/>
            <person name="Lin C."/>
            <person name="Li X."/>
            <person name="Xing L."/>
            <person name="Huo D."/>
            <person name="Sun M."/>
            <person name="Wang L."/>
            <person name="Mercier A."/>
            <person name="Li F."/>
            <person name="Yang H."/>
            <person name="Xiang J."/>
        </authorList>
    </citation>
    <scope>NUCLEOTIDE SEQUENCE [LARGE SCALE GENOMIC DNA]</scope>
    <source>
        <strain evidence="6">Shaxun</strain>
        <tissue evidence="6">Muscle</tissue>
    </source>
</reference>
<comment type="caution">
    <text evidence="6">The sequence shown here is derived from an EMBL/GenBank/DDBJ whole genome shotgun (WGS) entry which is preliminary data.</text>
</comment>
<keyword evidence="3" id="KW-0325">Glycoprotein</keyword>
<evidence type="ECO:0000256" key="4">
    <source>
        <dbReference type="PROSITE-ProRule" id="PRU00196"/>
    </source>
</evidence>
<sequence length="218" mass="23772">MLRSYSPYLAPVRLDGVRDQEGRIEIYLNGQWGTICDDYWDNDDATVACRQLGYPSAEAATSSASFGQGTGQIWLDDVQCDGSEQNILSCANRGVGVHNCGHGEDAGVKCESRLRLVNGGWNYRGRVELFMNGEWGTVDEDPWDNTDAGVVCRELGFSYGGIGYKGAHFGQGTGPIWIDEVNCQGQETSLLQCPHQTDTSEDSHTEDVGVACNGLRAY</sequence>
<proteinExistence type="predicted"/>
<feature type="disulfide bond" evidence="4">
    <location>
        <begin position="36"/>
        <end position="100"/>
    </location>
</feature>
<dbReference type="PANTHER" id="PTHR48071:SF28">
    <property type="entry name" value="SRCR DOMAIN-CONTAINING PROTEIN"/>
    <property type="match status" value="1"/>
</dbReference>
<dbReference type="Pfam" id="PF00530">
    <property type="entry name" value="SRCR"/>
    <property type="match status" value="2"/>
</dbReference>
<dbReference type="OrthoDB" id="10051855at2759"/>
<feature type="disulfide bond" evidence="4">
    <location>
        <begin position="80"/>
        <end position="90"/>
    </location>
</feature>
<evidence type="ECO:0000259" key="5">
    <source>
        <dbReference type="PROSITE" id="PS50287"/>
    </source>
</evidence>
<dbReference type="Proteomes" id="UP000230750">
    <property type="component" value="Unassembled WGS sequence"/>
</dbReference>
<evidence type="ECO:0000256" key="3">
    <source>
        <dbReference type="ARBA" id="ARBA00023180"/>
    </source>
</evidence>
<dbReference type="Gene3D" id="3.10.250.10">
    <property type="entry name" value="SRCR-like domain"/>
    <property type="match status" value="2"/>
</dbReference>
<evidence type="ECO:0000256" key="1">
    <source>
        <dbReference type="ARBA" id="ARBA00022729"/>
    </source>
</evidence>
<dbReference type="EMBL" id="MRZV01000405">
    <property type="protein sequence ID" value="PIK50759.1"/>
    <property type="molecule type" value="Genomic_DNA"/>
</dbReference>
<dbReference type="GO" id="GO:0016020">
    <property type="term" value="C:membrane"/>
    <property type="evidence" value="ECO:0007669"/>
    <property type="project" value="InterPro"/>
</dbReference>
<accession>A0A2G8KRX1</accession>
<dbReference type="SUPFAM" id="SSF56487">
    <property type="entry name" value="SRCR-like"/>
    <property type="match status" value="2"/>
</dbReference>
<dbReference type="PRINTS" id="PR00258">
    <property type="entry name" value="SPERACTRCPTR"/>
</dbReference>
<organism evidence="6 7">
    <name type="scientific">Stichopus japonicus</name>
    <name type="common">Sea cucumber</name>
    <dbReference type="NCBI Taxonomy" id="307972"/>
    <lineage>
        <taxon>Eukaryota</taxon>
        <taxon>Metazoa</taxon>
        <taxon>Echinodermata</taxon>
        <taxon>Eleutherozoa</taxon>
        <taxon>Echinozoa</taxon>
        <taxon>Holothuroidea</taxon>
        <taxon>Aspidochirotacea</taxon>
        <taxon>Aspidochirotida</taxon>
        <taxon>Stichopodidae</taxon>
        <taxon>Apostichopus</taxon>
    </lineage>
</organism>
<dbReference type="PANTHER" id="PTHR48071">
    <property type="entry name" value="SRCR DOMAIN-CONTAINING PROTEIN"/>
    <property type="match status" value="1"/>
</dbReference>
<evidence type="ECO:0000313" key="7">
    <source>
        <dbReference type="Proteomes" id="UP000230750"/>
    </source>
</evidence>
<keyword evidence="1" id="KW-0732">Signal</keyword>
<dbReference type="AlphaFoldDB" id="A0A2G8KRX1"/>
<dbReference type="PROSITE" id="PS00420">
    <property type="entry name" value="SRCR_1"/>
    <property type="match status" value="1"/>
</dbReference>
<dbReference type="STRING" id="307972.A0A2G8KRX1"/>
<dbReference type="InterPro" id="IPR036772">
    <property type="entry name" value="SRCR-like_dom_sf"/>
</dbReference>
<keyword evidence="2 4" id="KW-1015">Disulfide bond</keyword>
<dbReference type="SMART" id="SM00202">
    <property type="entry name" value="SR"/>
    <property type="match status" value="2"/>
</dbReference>
<dbReference type="PROSITE" id="PS50287">
    <property type="entry name" value="SRCR_2"/>
    <property type="match status" value="2"/>
</dbReference>
<dbReference type="FunFam" id="3.10.250.10:FF:000011">
    <property type="entry name" value="Scavenger receptor class A member 5"/>
    <property type="match status" value="1"/>
</dbReference>
<feature type="disulfide bond" evidence="4">
    <location>
        <begin position="49"/>
        <end position="110"/>
    </location>
</feature>
<feature type="domain" description="SRCR" evidence="5">
    <location>
        <begin position="114"/>
        <end position="213"/>
    </location>
</feature>
<evidence type="ECO:0000313" key="6">
    <source>
        <dbReference type="EMBL" id="PIK50759.1"/>
    </source>
</evidence>
<comment type="caution">
    <text evidence="4">Lacks conserved residue(s) required for the propagation of feature annotation.</text>
</comment>
<dbReference type="InterPro" id="IPR001190">
    <property type="entry name" value="SRCR"/>
</dbReference>
<name>A0A2G8KRX1_STIJA</name>
<keyword evidence="7" id="KW-1185">Reference proteome</keyword>
<feature type="disulfide bond" evidence="4">
    <location>
        <begin position="183"/>
        <end position="193"/>
    </location>
</feature>
<gene>
    <name evidence="6" type="ORF">BSL78_12345</name>
</gene>
<feature type="domain" description="SRCR" evidence="5">
    <location>
        <begin position="12"/>
        <end position="111"/>
    </location>
</feature>